<name>A0A075HT80_9ARCH</name>
<sequence>MTEIQLEGSGGWVKADLTDEQVKESKLVPNMEKYFLGKLEKLDTTKMIRHFCKQCNSEFEGPTKIQIEEKPNEAVADGLILIERGQYTCHQCNSIIGEYRVFKKSE</sequence>
<proteinExistence type="predicted"/>
<accession>A0A075HT80</accession>
<reference evidence="1" key="1">
    <citation type="journal article" date="2014" name="Genome Biol. Evol.">
        <title>Pangenome evidence for extensive interdomain horizontal transfer affecting lineage core and shell genes in uncultured planktonic thaumarchaeota and euryarchaeota.</title>
        <authorList>
            <person name="Deschamps P."/>
            <person name="Zivanovic Y."/>
            <person name="Moreira D."/>
            <person name="Rodriguez-Valera F."/>
            <person name="Lopez-Garcia P."/>
        </authorList>
    </citation>
    <scope>NUCLEOTIDE SEQUENCE</scope>
</reference>
<organism evidence="1">
    <name type="scientific">uncultured marine thaumarchaeote KM3_84_A09</name>
    <dbReference type="NCBI Taxonomy" id="1456310"/>
    <lineage>
        <taxon>Archaea</taxon>
        <taxon>Nitrososphaerota</taxon>
        <taxon>environmental samples</taxon>
    </lineage>
</organism>
<evidence type="ECO:0000313" key="1">
    <source>
        <dbReference type="EMBL" id="AIF18680.1"/>
    </source>
</evidence>
<protein>
    <submittedName>
        <fullName evidence="1">Uncharacterized protein</fullName>
    </submittedName>
</protein>
<dbReference type="EMBL" id="KF901117">
    <property type="protein sequence ID" value="AIF18680.1"/>
    <property type="molecule type" value="Genomic_DNA"/>
</dbReference>
<dbReference type="AlphaFoldDB" id="A0A075HT80"/>